<accession>A0A2P8DAP0</accession>
<dbReference type="RefSeq" id="WP_106521003.1">
    <property type="nucleotide sequence ID" value="NZ_PYGD01000001.1"/>
</dbReference>
<evidence type="ECO:0000313" key="1">
    <source>
        <dbReference type="EMBL" id="PSK94286.1"/>
    </source>
</evidence>
<organism evidence="1 2">
    <name type="scientific">Taibaiella chishuiensis</name>
    <dbReference type="NCBI Taxonomy" id="1434707"/>
    <lineage>
        <taxon>Bacteria</taxon>
        <taxon>Pseudomonadati</taxon>
        <taxon>Bacteroidota</taxon>
        <taxon>Chitinophagia</taxon>
        <taxon>Chitinophagales</taxon>
        <taxon>Chitinophagaceae</taxon>
        <taxon>Taibaiella</taxon>
    </lineage>
</organism>
<name>A0A2P8DAP0_9BACT</name>
<keyword evidence="2" id="KW-1185">Reference proteome</keyword>
<evidence type="ECO:0000313" key="2">
    <source>
        <dbReference type="Proteomes" id="UP000240572"/>
    </source>
</evidence>
<dbReference type="EMBL" id="PYGD01000001">
    <property type="protein sequence ID" value="PSK94286.1"/>
    <property type="molecule type" value="Genomic_DNA"/>
</dbReference>
<sequence length="73" mass="7635">MLQTISFGKTLTKKQMQEIKGGGTCAAYMPNGNASGGPVATYNVSIKEAKEMANVPGGHWCCDSCGSASWYGI</sequence>
<proteinExistence type="predicted"/>
<dbReference type="NCBIfam" id="TIGR01847">
    <property type="entry name" value="bacteriocin_sig"/>
    <property type="match status" value="1"/>
</dbReference>
<gene>
    <name evidence="1" type="ORF">B0I18_101441</name>
</gene>
<comment type="caution">
    <text evidence="1">The sequence shown here is derived from an EMBL/GenBank/DDBJ whole genome shotgun (WGS) entry which is preliminary data.</text>
</comment>
<dbReference type="InterPro" id="IPR010133">
    <property type="entry name" value="Bacteriocin_signal_seq"/>
</dbReference>
<dbReference type="AlphaFoldDB" id="A0A2P8DAP0"/>
<dbReference type="Proteomes" id="UP000240572">
    <property type="component" value="Unassembled WGS sequence"/>
</dbReference>
<dbReference type="OrthoDB" id="1447479at2"/>
<protein>
    <submittedName>
        <fullName evidence="1">Bacteriocin-like protein</fullName>
    </submittedName>
</protein>
<reference evidence="1 2" key="1">
    <citation type="submission" date="2018-03" db="EMBL/GenBank/DDBJ databases">
        <title>Genomic Encyclopedia of Type Strains, Phase III (KMG-III): the genomes of soil and plant-associated and newly described type strains.</title>
        <authorList>
            <person name="Whitman W."/>
        </authorList>
    </citation>
    <scope>NUCLEOTIDE SEQUENCE [LARGE SCALE GENOMIC DNA]</scope>
    <source>
        <strain evidence="1 2">CGMCC 1.12700</strain>
    </source>
</reference>